<dbReference type="Proteomes" id="UP001196097">
    <property type="component" value="Chromosome"/>
</dbReference>
<proteinExistence type="predicted"/>
<organism evidence="1 2">
    <name type="scientific">Acidithiobacillus ferruginosus</name>
    <dbReference type="NCBI Taxonomy" id="3063951"/>
    <lineage>
        <taxon>Bacteria</taxon>
        <taxon>Pseudomonadati</taxon>
        <taxon>Pseudomonadota</taxon>
        <taxon>Acidithiobacillia</taxon>
        <taxon>Acidithiobacillales</taxon>
        <taxon>Acidithiobacillaceae</taxon>
        <taxon>Acidithiobacillus</taxon>
    </lineage>
</organism>
<protein>
    <submittedName>
        <fullName evidence="1">Uncharacterized protein</fullName>
    </submittedName>
</protein>
<sequence>MRYSQAFPMTIDQQRKQSSPQYPRYTISKTAIPPMRKSRQDHIRTMFIYQAVQPPAAPVSYQLAPVSTGADSSSEDGSRWGTWQPARKVAKMTNMAAHAYPDIHMMQQPSVLGRQVVIQSQATESAIREIARALGYRLQVQGNPSTVSLSSILLPGITTAKKALFAIGSLSTVDITVNEPLRLLQVRILSSATAETNPTAGLQPHEPATGGLPATLKRKLTLQRGDLQSVLRQVATITGYQISIHPSAPMGVIGDGLPWGKPAAVAVILHKLGKQSYLDVQVLTRARHIIVTVKL</sequence>
<accession>A0ACD5IIS5</accession>
<evidence type="ECO:0000313" key="1">
    <source>
        <dbReference type="EMBL" id="XRP72101.1"/>
    </source>
</evidence>
<keyword evidence="2" id="KW-1185">Reference proteome</keyword>
<reference evidence="1 2" key="1">
    <citation type="journal article" date="2021" name="ISME J.">
        <title>Genomic evolution of the class Acidithiobacillia: deep-branching Proteobacteria living in extreme acidic conditions.</title>
        <authorList>
            <person name="Moya-Beltran A."/>
            <person name="Beard S."/>
            <person name="Rojas-Villalobos C."/>
            <person name="Issotta F."/>
            <person name="Gallardo Y."/>
            <person name="Ulloa R."/>
            <person name="Giaveno A."/>
            <person name="Degli Esposti M."/>
            <person name="Johnson D.B."/>
            <person name="Quatrini R."/>
        </authorList>
    </citation>
    <scope>NUCLEOTIDE SEQUENCE [LARGE SCALE GENOMIC DNA]</scope>
    <source>
        <strain evidence="1 2">CF3</strain>
    </source>
</reference>
<name>A0ACD5IIS5_9PROT</name>
<gene>
    <name evidence="1" type="ORF">HF292_009800</name>
</gene>
<dbReference type="EMBL" id="CP130946">
    <property type="protein sequence ID" value="XRP72101.1"/>
    <property type="molecule type" value="Genomic_DNA"/>
</dbReference>
<evidence type="ECO:0000313" key="2">
    <source>
        <dbReference type="Proteomes" id="UP001196097"/>
    </source>
</evidence>